<accession>A0A4Z2G3J5</accession>
<dbReference type="AlphaFoldDB" id="A0A4Z2G3J5"/>
<name>A0A4Z2G3J5_9TELE</name>
<evidence type="ECO:0000313" key="1">
    <source>
        <dbReference type="EMBL" id="TNN47112.1"/>
    </source>
</evidence>
<evidence type="ECO:0000313" key="2">
    <source>
        <dbReference type="Proteomes" id="UP000314294"/>
    </source>
</evidence>
<dbReference type="Proteomes" id="UP000314294">
    <property type="component" value="Unassembled WGS sequence"/>
</dbReference>
<keyword evidence="2" id="KW-1185">Reference proteome</keyword>
<sequence>MLNIKLFNILTEVGSITDAGGWKWTESGQAAAGHLSLGGQQGPPSGLLLPEPIPLSTAPSLTPEALLVLLVGALWGARLGRNRHLQRDPKNQPFSPPGQTSLNLAAIQRCVQGLFLKGRRSSDTSLMPSSEVSNSTKAGVTAEPCRRMSWGVVMDTRHLTRVRGTVLPSAERTRLRLMRYWPLSSAGVAKTLSGPKPSMDMNNTAFFQAAR</sequence>
<protein>
    <submittedName>
        <fullName evidence="1">Uncharacterized protein</fullName>
    </submittedName>
</protein>
<reference evidence="1 2" key="1">
    <citation type="submission" date="2019-03" db="EMBL/GenBank/DDBJ databases">
        <title>First draft genome of Liparis tanakae, snailfish: a comprehensive survey of snailfish specific genes.</title>
        <authorList>
            <person name="Kim W."/>
            <person name="Song I."/>
            <person name="Jeong J.-H."/>
            <person name="Kim D."/>
            <person name="Kim S."/>
            <person name="Ryu S."/>
            <person name="Song J.Y."/>
            <person name="Lee S.K."/>
        </authorList>
    </citation>
    <scope>NUCLEOTIDE SEQUENCE [LARGE SCALE GENOMIC DNA]</scope>
    <source>
        <tissue evidence="1">Muscle</tissue>
    </source>
</reference>
<gene>
    <name evidence="1" type="ORF">EYF80_042678</name>
</gene>
<proteinExistence type="predicted"/>
<organism evidence="1 2">
    <name type="scientific">Liparis tanakae</name>
    <name type="common">Tanaka's snailfish</name>
    <dbReference type="NCBI Taxonomy" id="230148"/>
    <lineage>
        <taxon>Eukaryota</taxon>
        <taxon>Metazoa</taxon>
        <taxon>Chordata</taxon>
        <taxon>Craniata</taxon>
        <taxon>Vertebrata</taxon>
        <taxon>Euteleostomi</taxon>
        <taxon>Actinopterygii</taxon>
        <taxon>Neopterygii</taxon>
        <taxon>Teleostei</taxon>
        <taxon>Neoteleostei</taxon>
        <taxon>Acanthomorphata</taxon>
        <taxon>Eupercaria</taxon>
        <taxon>Perciformes</taxon>
        <taxon>Cottioidei</taxon>
        <taxon>Cottales</taxon>
        <taxon>Liparidae</taxon>
        <taxon>Liparis</taxon>
    </lineage>
</organism>
<comment type="caution">
    <text evidence="1">The sequence shown here is derived from an EMBL/GenBank/DDBJ whole genome shotgun (WGS) entry which is preliminary data.</text>
</comment>
<dbReference type="EMBL" id="SRLO01000757">
    <property type="protein sequence ID" value="TNN47112.1"/>
    <property type="molecule type" value="Genomic_DNA"/>
</dbReference>